<feature type="short sequence motif" description="HXTX 1" evidence="2">
    <location>
        <begin position="40"/>
        <end position="43"/>
    </location>
</feature>
<dbReference type="InterPro" id="IPR004175">
    <property type="entry name" value="RNA_CPDase"/>
</dbReference>
<reference evidence="5" key="1">
    <citation type="submission" date="2017-09" db="EMBL/GenBank/DDBJ databases">
        <title>Depth-based differentiation of microbial function through sediment-hosted aquifers and enrichment of novel symbionts in the deep terrestrial subsurface.</title>
        <authorList>
            <person name="Probst A.J."/>
            <person name="Ladd B."/>
            <person name="Jarett J.K."/>
            <person name="Geller-Mcgrath D.E."/>
            <person name="Sieber C.M.K."/>
            <person name="Emerson J.B."/>
            <person name="Anantharaman K."/>
            <person name="Thomas B.C."/>
            <person name="Malmstrom R."/>
            <person name="Stieglmeier M."/>
            <person name="Klingl A."/>
            <person name="Woyke T."/>
            <person name="Ryan C.M."/>
            <person name="Banfield J.F."/>
        </authorList>
    </citation>
    <scope>NUCLEOTIDE SEQUENCE [LARGE SCALE GENOMIC DNA]</scope>
</reference>
<dbReference type="GO" id="GO:0004113">
    <property type="term" value="F:2',3'-cyclic-nucleotide 3'-phosphodiesterase activity"/>
    <property type="evidence" value="ECO:0007669"/>
    <property type="project" value="InterPro"/>
</dbReference>
<dbReference type="HAMAP" id="MF_01940">
    <property type="entry name" value="RNA_CPDase"/>
    <property type="match status" value="1"/>
</dbReference>
<feature type="active site" description="Proton donor" evidence="2">
    <location>
        <position position="40"/>
    </location>
</feature>
<sequence length="165" mass="19475">MRHRIFIAINLPEDIKKELSSFENKWPELPVRWTKKDNLHITLEFLGYLSDEEVSKTCQETKELAAKHKPFTVTLNRICYGPPDKIPPYMVWAMGEKIRELDLSPHITLGRIKTWEWRRLEPEERPEIEEEINLSFEVNSIEVMESQLKRGGSSYSILESCLFQN</sequence>
<comment type="similarity">
    <text evidence="2">Belongs to the 2H phosphoesterase superfamily. ThpR family.</text>
</comment>
<dbReference type="SUPFAM" id="SSF55144">
    <property type="entry name" value="LigT-like"/>
    <property type="match status" value="1"/>
</dbReference>
<feature type="domain" description="Phosphoesterase HXTX" evidence="3">
    <location>
        <begin position="10"/>
        <end position="92"/>
    </location>
</feature>
<proteinExistence type="inferred from homology"/>
<evidence type="ECO:0000313" key="5">
    <source>
        <dbReference type="Proteomes" id="UP000229675"/>
    </source>
</evidence>
<dbReference type="Pfam" id="PF02834">
    <property type="entry name" value="LigT_PEase"/>
    <property type="match status" value="1"/>
</dbReference>
<evidence type="ECO:0000256" key="2">
    <source>
        <dbReference type="HAMAP-Rule" id="MF_01940"/>
    </source>
</evidence>
<gene>
    <name evidence="4" type="ORF">COT59_00685</name>
</gene>
<dbReference type="Gene3D" id="3.90.1140.10">
    <property type="entry name" value="Cyclic phosphodiesterase"/>
    <property type="match status" value="2"/>
</dbReference>
<keyword evidence="1 2" id="KW-0378">Hydrolase</keyword>
<feature type="short sequence motif" description="HXTX 2" evidence="2">
    <location>
        <begin position="106"/>
        <end position="109"/>
    </location>
</feature>
<dbReference type="EC" id="3.1.4.58" evidence="2"/>
<dbReference type="GO" id="GO:0008664">
    <property type="term" value="F:RNA 2',3'-cyclic 3'-phosphodiesterase activity"/>
    <property type="evidence" value="ECO:0007669"/>
    <property type="project" value="UniProtKB-EC"/>
</dbReference>
<evidence type="ECO:0000259" key="3">
    <source>
        <dbReference type="Pfam" id="PF02834"/>
    </source>
</evidence>
<comment type="function">
    <text evidence="2">Hydrolyzes RNA 2',3'-cyclic phosphodiester to an RNA 2'-phosphomonoester.</text>
</comment>
<organism evidence="4 5">
    <name type="scientific">Candidatus Nealsonbacteria bacterium CG09_land_8_20_14_0_10_42_14</name>
    <dbReference type="NCBI Taxonomy" id="1974707"/>
    <lineage>
        <taxon>Bacteria</taxon>
        <taxon>Candidatus Nealsoniibacteriota</taxon>
    </lineage>
</organism>
<dbReference type="EMBL" id="PEZD01000017">
    <property type="protein sequence ID" value="PIS17430.1"/>
    <property type="molecule type" value="Genomic_DNA"/>
</dbReference>
<protein>
    <recommendedName>
        <fullName evidence="2">RNA 2',3'-cyclic phosphodiesterase</fullName>
        <shortName evidence="2">RNA 2',3'-CPDase</shortName>
        <ecNumber evidence="2">3.1.4.58</ecNumber>
    </recommendedName>
</protein>
<comment type="caution">
    <text evidence="4">The sequence shown here is derived from an EMBL/GenBank/DDBJ whole genome shotgun (WGS) entry which is preliminary data.</text>
</comment>
<dbReference type="PANTHER" id="PTHR35561">
    <property type="entry name" value="RNA 2',3'-CYCLIC PHOSPHODIESTERASE"/>
    <property type="match status" value="1"/>
</dbReference>
<accession>A0A2H0WXN1</accession>
<dbReference type="Proteomes" id="UP000229675">
    <property type="component" value="Unassembled WGS sequence"/>
</dbReference>
<comment type="catalytic activity">
    <reaction evidence="2">
        <text>a 3'-end 2',3'-cyclophospho-ribonucleotide-RNA + H2O = a 3'-end 2'-phospho-ribonucleotide-RNA + H(+)</text>
        <dbReference type="Rhea" id="RHEA:11828"/>
        <dbReference type="Rhea" id="RHEA-COMP:10464"/>
        <dbReference type="Rhea" id="RHEA-COMP:17353"/>
        <dbReference type="ChEBI" id="CHEBI:15377"/>
        <dbReference type="ChEBI" id="CHEBI:15378"/>
        <dbReference type="ChEBI" id="CHEBI:83064"/>
        <dbReference type="ChEBI" id="CHEBI:173113"/>
        <dbReference type="EC" id="3.1.4.58"/>
    </reaction>
</comment>
<feature type="active site" description="Proton acceptor" evidence="2">
    <location>
        <position position="106"/>
    </location>
</feature>
<evidence type="ECO:0000256" key="1">
    <source>
        <dbReference type="ARBA" id="ARBA00022801"/>
    </source>
</evidence>
<evidence type="ECO:0000313" key="4">
    <source>
        <dbReference type="EMBL" id="PIS17430.1"/>
    </source>
</evidence>
<name>A0A2H0WXN1_9BACT</name>
<dbReference type="InterPro" id="IPR009097">
    <property type="entry name" value="Cyclic_Pdiesterase"/>
</dbReference>
<dbReference type="PANTHER" id="PTHR35561:SF1">
    <property type="entry name" value="RNA 2',3'-CYCLIC PHOSPHODIESTERASE"/>
    <property type="match status" value="1"/>
</dbReference>
<dbReference type="InterPro" id="IPR014051">
    <property type="entry name" value="Phosphoesterase_HXTX"/>
</dbReference>
<dbReference type="AlphaFoldDB" id="A0A2H0WXN1"/>